<feature type="transmembrane region" description="Helical" evidence="6">
    <location>
        <begin position="112"/>
        <end position="132"/>
    </location>
</feature>
<dbReference type="AlphaFoldDB" id="A0A850RBF2"/>
<proteinExistence type="inferred from homology"/>
<evidence type="ECO:0000256" key="6">
    <source>
        <dbReference type="RuleBase" id="RU004379"/>
    </source>
</evidence>
<evidence type="ECO:0000256" key="1">
    <source>
        <dbReference type="ARBA" id="ARBA00004141"/>
    </source>
</evidence>
<dbReference type="Proteomes" id="UP000563523">
    <property type="component" value="Unassembled WGS sequence"/>
</dbReference>
<keyword evidence="8" id="KW-1185">Reference proteome</keyword>
<feature type="transmembrane region" description="Helical" evidence="6">
    <location>
        <begin position="82"/>
        <end position="106"/>
    </location>
</feature>
<keyword evidence="5 6" id="KW-0472">Membrane</keyword>
<evidence type="ECO:0000256" key="3">
    <source>
        <dbReference type="ARBA" id="ARBA00022692"/>
    </source>
</evidence>
<accession>A0A850RBF2</accession>
<reference evidence="7 8" key="1">
    <citation type="submission" date="2020-06" db="EMBL/GenBank/DDBJ databases">
        <authorList>
            <person name="Kang J."/>
        </authorList>
    </citation>
    <scope>NUCLEOTIDE SEQUENCE [LARGE SCALE GENOMIC DNA]</scope>
    <source>
        <strain evidence="7 8">DCY120</strain>
    </source>
</reference>
<evidence type="ECO:0000256" key="4">
    <source>
        <dbReference type="ARBA" id="ARBA00022989"/>
    </source>
</evidence>
<feature type="transmembrane region" description="Helical" evidence="6">
    <location>
        <begin position="58"/>
        <end position="75"/>
    </location>
</feature>
<sequence>MNNTIERTDANGLARFSALVYLYTGLGVAFWTLCAWALAKNQAFSMPLLRAASRHPFLALIVALVIPIILINLCNSLAQRSYFLTFACYLAFLATFSLLGIPLFYMYSTQNIVQALATTSVIFIVMAGYGYLTKSDLMRWSKTLMLGLIAIIAVSILNLFFFKSAVAVLIMNVLSVIIFMGYIAFDSQNLKRIYQNVPATSLGAVALVASINLILDFINILISILSIFGNNNN</sequence>
<dbReference type="PANTHER" id="PTHR23291:SF50">
    <property type="entry name" value="PROTEIN LIFEGUARD 4"/>
    <property type="match status" value="1"/>
</dbReference>
<comment type="similarity">
    <text evidence="2 6">Belongs to the BI1 family.</text>
</comment>
<comment type="caution">
    <text evidence="7">The sequence shown here is derived from an EMBL/GenBank/DDBJ whole genome shotgun (WGS) entry which is preliminary data.</text>
</comment>
<feature type="transmembrane region" description="Helical" evidence="6">
    <location>
        <begin position="167"/>
        <end position="185"/>
    </location>
</feature>
<dbReference type="InterPro" id="IPR006214">
    <property type="entry name" value="Bax_inhibitor_1-related"/>
</dbReference>
<feature type="transmembrane region" description="Helical" evidence="6">
    <location>
        <begin position="12"/>
        <end position="38"/>
    </location>
</feature>
<dbReference type="PANTHER" id="PTHR23291">
    <property type="entry name" value="BAX INHIBITOR-RELATED"/>
    <property type="match status" value="1"/>
</dbReference>
<organism evidence="7 8">
    <name type="scientific">Bombilactobacillus apium</name>
    <dbReference type="NCBI Taxonomy" id="2675299"/>
    <lineage>
        <taxon>Bacteria</taxon>
        <taxon>Bacillati</taxon>
        <taxon>Bacillota</taxon>
        <taxon>Bacilli</taxon>
        <taxon>Lactobacillales</taxon>
        <taxon>Lactobacillaceae</taxon>
        <taxon>Bombilactobacillus</taxon>
    </lineage>
</organism>
<protein>
    <submittedName>
        <fullName evidence="7">Bax inhibitor-1 family protein</fullName>
    </submittedName>
</protein>
<name>A0A850RBF2_9LACO</name>
<feature type="transmembrane region" description="Helical" evidence="6">
    <location>
        <begin position="144"/>
        <end position="161"/>
    </location>
</feature>
<dbReference type="RefSeq" id="WP_176942805.1">
    <property type="nucleotide sequence ID" value="NZ_JABZEC010000004.1"/>
</dbReference>
<comment type="subcellular location">
    <subcellularLocation>
        <location evidence="1">Membrane</location>
        <topology evidence="1">Multi-pass membrane protein</topology>
    </subcellularLocation>
</comment>
<evidence type="ECO:0000256" key="2">
    <source>
        <dbReference type="ARBA" id="ARBA00010350"/>
    </source>
</evidence>
<feature type="transmembrane region" description="Helical" evidence="6">
    <location>
        <begin position="205"/>
        <end position="228"/>
    </location>
</feature>
<keyword evidence="4 6" id="KW-1133">Transmembrane helix</keyword>
<keyword evidence="3 6" id="KW-0812">Transmembrane</keyword>
<evidence type="ECO:0000256" key="5">
    <source>
        <dbReference type="ARBA" id="ARBA00023136"/>
    </source>
</evidence>
<dbReference type="Pfam" id="PF01027">
    <property type="entry name" value="Bax1-I"/>
    <property type="match status" value="1"/>
</dbReference>
<dbReference type="GO" id="GO:0005886">
    <property type="term" value="C:plasma membrane"/>
    <property type="evidence" value="ECO:0007669"/>
    <property type="project" value="TreeGrafter"/>
</dbReference>
<gene>
    <name evidence="7" type="ORF">HU830_05655</name>
</gene>
<evidence type="ECO:0000313" key="8">
    <source>
        <dbReference type="Proteomes" id="UP000563523"/>
    </source>
</evidence>
<dbReference type="EMBL" id="JABZEC010000004">
    <property type="protein sequence ID" value="NVY96646.1"/>
    <property type="molecule type" value="Genomic_DNA"/>
</dbReference>
<evidence type="ECO:0000313" key="7">
    <source>
        <dbReference type="EMBL" id="NVY96646.1"/>
    </source>
</evidence>